<keyword evidence="12" id="KW-1185">Reference proteome</keyword>
<dbReference type="SUPFAM" id="SSF101790">
    <property type="entry name" value="Aminomethyltransferase beta-barrel domain"/>
    <property type="match status" value="1"/>
</dbReference>
<dbReference type="EMBL" id="AP011540">
    <property type="protein sequence ID" value="BAI64291.1"/>
    <property type="molecule type" value="Genomic_DNA"/>
</dbReference>
<reference evidence="11 12" key="2">
    <citation type="journal article" date="2010" name="J Osaka Dent Univ">
        <title>Isolation and identification of Rothia mucilaginosa from persistent apical periodontitis lesions.</title>
        <authorList>
            <person name="Yamane K."/>
            <person name="Yoshida M."/>
            <person name="Fujihira T."/>
            <person name="Baba T."/>
            <person name="Tsuji N."/>
            <person name="Hayashi H."/>
            <person name="Sugimori C."/>
            <person name="Yamanaka T."/>
            <person name="Mashimo C."/>
            <person name="Nambu T."/>
            <person name="Kawai H."/>
            <person name="Fukushima H."/>
        </authorList>
    </citation>
    <scope>NUCLEOTIDE SEQUENCE [LARGE SCALE GENOMIC DNA]</scope>
    <source>
        <strain evidence="11 12">DY-18</strain>
    </source>
</reference>
<evidence type="ECO:0000313" key="11">
    <source>
        <dbReference type="EMBL" id="BAI64291.1"/>
    </source>
</evidence>
<evidence type="ECO:0000259" key="10">
    <source>
        <dbReference type="Pfam" id="PF08669"/>
    </source>
</evidence>
<organism evidence="11 12">
    <name type="scientific">Rothia mucilaginosa (strain DY-18)</name>
    <name type="common">Stomatococcus mucilaginosus</name>
    <dbReference type="NCBI Taxonomy" id="680646"/>
    <lineage>
        <taxon>Bacteria</taxon>
        <taxon>Bacillati</taxon>
        <taxon>Actinomycetota</taxon>
        <taxon>Actinomycetes</taxon>
        <taxon>Micrococcales</taxon>
        <taxon>Micrococcaceae</taxon>
        <taxon>Rothia</taxon>
    </lineage>
</organism>
<dbReference type="InterPro" id="IPR006222">
    <property type="entry name" value="GCVT_N"/>
</dbReference>
<keyword evidence="4 7" id="KW-0808">Transferase</keyword>
<dbReference type="FunFam" id="2.40.30.110:FF:000003">
    <property type="entry name" value="Aminomethyltransferase"/>
    <property type="match status" value="1"/>
</dbReference>
<dbReference type="GO" id="GO:0019464">
    <property type="term" value="P:glycine decarboxylation via glycine cleavage system"/>
    <property type="evidence" value="ECO:0007669"/>
    <property type="project" value="UniProtKB-UniRule"/>
</dbReference>
<dbReference type="Gene3D" id="2.40.30.110">
    <property type="entry name" value="Aminomethyltransferase beta-barrel domains"/>
    <property type="match status" value="1"/>
</dbReference>
<proteinExistence type="inferred from homology"/>
<name>D2NRL5_ROTMD</name>
<dbReference type="InterPro" id="IPR006223">
    <property type="entry name" value="GcvT"/>
</dbReference>
<dbReference type="SUPFAM" id="SSF103025">
    <property type="entry name" value="Folate-binding domain"/>
    <property type="match status" value="1"/>
</dbReference>
<evidence type="ECO:0000313" key="12">
    <source>
        <dbReference type="Proteomes" id="UP000001883"/>
    </source>
</evidence>
<comment type="subunit">
    <text evidence="7">The glycine cleavage system is composed of four proteins: P, T, L and H.</text>
</comment>
<gene>
    <name evidence="7" type="primary">gcvT</name>
    <name evidence="11" type="ordered locus">RMDY18_04590</name>
</gene>
<comment type="similarity">
    <text evidence="1 7">Belongs to the GcvT family.</text>
</comment>
<dbReference type="EC" id="2.1.2.10" evidence="2 7"/>
<dbReference type="FunFam" id="3.30.70.1400:FF:000001">
    <property type="entry name" value="Aminomethyltransferase"/>
    <property type="match status" value="1"/>
</dbReference>
<dbReference type="HOGENOM" id="CLU_007884_10_2_11"/>
<sequence>MREENLMSPKKTSLYPVHEKLGASFTDFGGWDMPLKYANDVAEHEAVRTRAGIFDLSHMGEFRVTGPDAGAFLDYALVSNMSILKVGKAKYSILVNDKGGVIDDLITYRLGDEEFMVVPNAANIDTDFAAMSERLGDFNVEFVNESEQTSLVAVQGPRAEEILLVAGVSDEEAVRELKYYASVPLTVAGVDVLLARTGYTGEDGFELFVPNENAVELWDKLAAAGEPFGMIPAGLASRDSLRLEAGMPLYGNELGLEITPFESGLGRLVEIALEKKAANFVGREALTELAKSESKRILVGLKAQAKRPARAGSKLVDAEGNEIGEVTSGIPSPTLGFPIAMALVNREFSEVGSTVDVDIRGKRAPFDVVALPFYKREK</sequence>
<protein>
    <recommendedName>
        <fullName evidence="2 7">Aminomethyltransferase</fullName>
        <ecNumber evidence="2 7">2.1.2.10</ecNumber>
    </recommendedName>
    <alternativeName>
        <fullName evidence="5 7">Glycine cleavage system T protein</fullName>
    </alternativeName>
</protein>
<comment type="function">
    <text evidence="7">The glycine cleavage system catalyzes the degradation of glycine.</text>
</comment>
<dbReference type="KEGG" id="rmu:RMDY18_04590"/>
<feature type="domain" description="Aminomethyltransferase C-terminal" evidence="10">
    <location>
        <begin position="296"/>
        <end position="375"/>
    </location>
</feature>
<reference evidence="12" key="1">
    <citation type="submission" date="2009-07" db="EMBL/GenBank/DDBJ databases">
        <title>Complete genome sequence of Rothia mucilaginosa DJ.</title>
        <authorList>
            <person name="Yamane K."/>
            <person name="Nambu T."/>
            <person name="Mashimo C."/>
            <person name="Sugimori C."/>
            <person name="Yamanaka T."/>
            <person name="Leung K."/>
            <person name="Fukushima H."/>
        </authorList>
    </citation>
    <scope>NUCLEOTIDE SEQUENCE [LARGE SCALE GENOMIC DNA]</scope>
    <source>
        <strain evidence="12">DY-18</strain>
    </source>
</reference>
<feature type="domain" description="GCVT N-terminal" evidence="9">
    <location>
        <begin position="14"/>
        <end position="271"/>
    </location>
</feature>
<dbReference type="Proteomes" id="UP000001883">
    <property type="component" value="Chromosome"/>
</dbReference>
<evidence type="ECO:0000256" key="8">
    <source>
        <dbReference type="PIRSR" id="PIRSR006487-1"/>
    </source>
</evidence>
<dbReference type="GO" id="GO:0004047">
    <property type="term" value="F:aminomethyltransferase activity"/>
    <property type="evidence" value="ECO:0007669"/>
    <property type="project" value="UniProtKB-UniRule"/>
</dbReference>
<evidence type="ECO:0000259" key="9">
    <source>
        <dbReference type="Pfam" id="PF01571"/>
    </source>
</evidence>
<dbReference type="NCBIfam" id="TIGR00528">
    <property type="entry name" value="gcvT"/>
    <property type="match status" value="1"/>
</dbReference>
<dbReference type="GO" id="GO:0008483">
    <property type="term" value="F:transaminase activity"/>
    <property type="evidence" value="ECO:0007669"/>
    <property type="project" value="UniProtKB-KW"/>
</dbReference>
<evidence type="ECO:0000256" key="7">
    <source>
        <dbReference type="HAMAP-Rule" id="MF_00259"/>
    </source>
</evidence>
<evidence type="ECO:0000256" key="1">
    <source>
        <dbReference type="ARBA" id="ARBA00008609"/>
    </source>
</evidence>
<evidence type="ECO:0000256" key="5">
    <source>
        <dbReference type="ARBA" id="ARBA00031395"/>
    </source>
</evidence>
<dbReference type="Gene3D" id="3.30.1360.120">
    <property type="entry name" value="Probable tRNA modification gtpase trme, domain 1"/>
    <property type="match status" value="1"/>
</dbReference>
<evidence type="ECO:0000256" key="3">
    <source>
        <dbReference type="ARBA" id="ARBA00022576"/>
    </source>
</evidence>
<dbReference type="InterPro" id="IPR028896">
    <property type="entry name" value="GcvT/YgfZ/DmdA"/>
</dbReference>
<dbReference type="InterPro" id="IPR013977">
    <property type="entry name" value="GcvT_C"/>
</dbReference>
<dbReference type="Gene3D" id="4.10.1250.10">
    <property type="entry name" value="Aminomethyltransferase fragment"/>
    <property type="match status" value="1"/>
</dbReference>
<dbReference type="Pfam" id="PF01571">
    <property type="entry name" value="GCV_T"/>
    <property type="match status" value="1"/>
</dbReference>
<dbReference type="GO" id="GO:0005829">
    <property type="term" value="C:cytosol"/>
    <property type="evidence" value="ECO:0007669"/>
    <property type="project" value="TreeGrafter"/>
</dbReference>
<dbReference type="HAMAP" id="MF_00259">
    <property type="entry name" value="GcvT"/>
    <property type="match status" value="1"/>
</dbReference>
<dbReference type="Pfam" id="PF08669">
    <property type="entry name" value="GCV_T_C"/>
    <property type="match status" value="1"/>
</dbReference>
<feature type="binding site" evidence="8">
    <location>
        <position position="206"/>
    </location>
    <ligand>
        <name>substrate</name>
    </ligand>
</feature>
<accession>D2NRL5</accession>
<evidence type="ECO:0000256" key="4">
    <source>
        <dbReference type="ARBA" id="ARBA00022679"/>
    </source>
</evidence>
<dbReference type="PANTHER" id="PTHR43757:SF2">
    <property type="entry name" value="AMINOMETHYLTRANSFERASE, MITOCHONDRIAL"/>
    <property type="match status" value="1"/>
</dbReference>
<evidence type="ECO:0000256" key="2">
    <source>
        <dbReference type="ARBA" id="ARBA00012616"/>
    </source>
</evidence>
<dbReference type="AlphaFoldDB" id="D2NRL5"/>
<dbReference type="InterPro" id="IPR022903">
    <property type="entry name" value="GcvT_bac"/>
</dbReference>
<dbReference type="GO" id="GO:0005960">
    <property type="term" value="C:glycine cleavage complex"/>
    <property type="evidence" value="ECO:0007669"/>
    <property type="project" value="InterPro"/>
</dbReference>
<dbReference type="InterPro" id="IPR027266">
    <property type="entry name" value="TrmE/GcvT-like"/>
</dbReference>
<comment type="catalytic activity">
    <reaction evidence="6 7">
        <text>N(6)-[(R)-S(8)-aminomethyldihydrolipoyl]-L-lysyl-[protein] + (6S)-5,6,7,8-tetrahydrofolate = N(6)-[(R)-dihydrolipoyl]-L-lysyl-[protein] + (6R)-5,10-methylene-5,6,7,8-tetrahydrofolate + NH4(+)</text>
        <dbReference type="Rhea" id="RHEA:16945"/>
        <dbReference type="Rhea" id="RHEA-COMP:10475"/>
        <dbReference type="Rhea" id="RHEA-COMP:10492"/>
        <dbReference type="ChEBI" id="CHEBI:15636"/>
        <dbReference type="ChEBI" id="CHEBI:28938"/>
        <dbReference type="ChEBI" id="CHEBI:57453"/>
        <dbReference type="ChEBI" id="CHEBI:83100"/>
        <dbReference type="ChEBI" id="CHEBI:83143"/>
        <dbReference type="EC" id="2.1.2.10"/>
    </reaction>
</comment>
<keyword evidence="3 7" id="KW-0032">Aminotransferase</keyword>
<dbReference type="NCBIfam" id="NF001567">
    <property type="entry name" value="PRK00389.1"/>
    <property type="match status" value="1"/>
</dbReference>
<dbReference type="InterPro" id="IPR029043">
    <property type="entry name" value="GcvT/YgfZ_C"/>
</dbReference>
<dbReference type="PANTHER" id="PTHR43757">
    <property type="entry name" value="AMINOMETHYLTRANSFERASE"/>
    <property type="match status" value="1"/>
</dbReference>
<dbReference type="eggNOG" id="COG0404">
    <property type="taxonomic scope" value="Bacteria"/>
</dbReference>
<dbReference type="Gene3D" id="3.30.70.1400">
    <property type="entry name" value="Aminomethyltransferase beta-barrel domains"/>
    <property type="match status" value="1"/>
</dbReference>
<dbReference type="STRING" id="680646.RMDY18_04590"/>
<reference evidence="11 12" key="3">
    <citation type="journal article" date="2010" name="Sequencing">
        <title>Complete Genome Sequence of Rothia mucilaginosa DY-18: A Clinical Isolate with Dense Meshwork-Like Structures from a Persistent Apical Periodontitis Lesion.</title>
        <authorList>
            <person name="Yamane K."/>
            <person name="Nambu T."/>
            <person name="Yamanaka T."/>
            <person name="Mashimo C."/>
            <person name="Sugimori C."/>
            <person name="Leung K.-P."/>
            <person name="Fukushima H."/>
        </authorList>
    </citation>
    <scope>NUCLEOTIDE SEQUENCE [LARGE SCALE GENOMIC DNA]</scope>
    <source>
        <strain evidence="11 12">DY-18</strain>
    </source>
</reference>
<evidence type="ECO:0000256" key="6">
    <source>
        <dbReference type="ARBA" id="ARBA00047665"/>
    </source>
</evidence>
<dbReference type="PIRSF" id="PIRSF006487">
    <property type="entry name" value="GcvT"/>
    <property type="match status" value="1"/>
</dbReference>